<dbReference type="InterPro" id="IPR016193">
    <property type="entry name" value="Cytidine_deaminase-like"/>
</dbReference>
<dbReference type="PATRIC" id="fig|1423719.4.peg.1213"/>
<comment type="cofactor">
    <cofactor evidence="8">
        <name>Zn(2+)</name>
        <dbReference type="ChEBI" id="CHEBI:29105"/>
    </cofactor>
    <text evidence="8">Binds 1 zinc ion per subunit.</text>
</comment>
<evidence type="ECO:0000256" key="8">
    <source>
        <dbReference type="HAMAP-Rule" id="MF_00972"/>
    </source>
</evidence>
<evidence type="ECO:0000256" key="3">
    <source>
        <dbReference type="ARBA" id="ARBA00022694"/>
    </source>
</evidence>
<dbReference type="SUPFAM" id="SSF53927">
    <property type="entry name" value="Cytidine deaminase-like"/>
    <property type="match status" value="1"/>
</dbReference>
<sequence length="166" mass="18660">MPEKLTEEQKEFFMREALYEARNAKIIGEVPIGCVVVQNGEIIGRGHNIREHVQDATLHAEILAIQEACAAVHSWRLVDAQLFVTLEPCPMCSGAIINSRIPEVYFGAFDPKAGTVGSIGNLLTDERFNHQAKVESGLLLDEAKDLLQSFFREVRRKRKEKKRSQG</sequence>
<comment type="similarity">
    <text evidence="1">Belongs to the cytidine and deoxycytidylate deaminase family. ADAT2 subfamily.</text>
</comment>
<dbReference type="PANTHER" id="PTHR11079:SF202">
    <property type="entry name" value="TRNA-SPECIFIC ADENOSINE DEAMINASE"/>
    <property type="match status" value="1"/>
</dbReference>
<evidence type="ECO:0000256" key="4">
    <source>
        <dbReference type="ARBA" id="ARBA00022723"/>
    </source>
</evidence>
<dbReference type="Pfam" id="PF00383">
    <property type="entry name" value="dCMP_cyt_deam_1"/>
    <property type="match status" value="1"/>
</dbReference>
<organism evidence="10 11">
    <name type="scientific">Dellaglioa algida DSM 15638</name>
    <dbReference type="NCBI Taxonomy" id="1423719"/>
    <lineage>
        <taxon>Bacteria</taxon>
        <taxon>Bacillati</taxon>
        <taxon>Bacillota</taxon>
        <taxon>Bacilli</taxon>
        <taxon>Lactobacillales</taxon>
        <taxon>Lactobacillaceae</taxon>
        <taxon>Dellaglioa</taxon>
    </lineage>
</organism>
<keyword evidence="4 8" id="KW-0479">Metal-binding</keyword>
<evidence type="ECO:0000313" key="10">
    <source>
        <dbReference type="EMBL" id="KRK45733.1"/>
    </source>
</evidence>
<feature type="domain" description="CMP/dCMP-type deaminase" evidence="9">
    <location>
        <begin position="8"/>
        <end position="117"/>
    </location>
</feature>
<comment type="subunit">
    <text evidence="2 8">Homodimer.</text>
</comment>
<keyword evidence="5 8" id="KW-0378">Hydrolase</keyword>
<dbReference type="GO" id="GO:0002100">
    <property type="term" value="P:tRNA wobble adenosine to inosine editing"/>
    <property type="evidence" value="ECO:0007669"/>
    <property type="project" value="UniProtKB-UniRule"/>
</dbReference>
<gene>
    <name evidence="8" type="primary">tadA</name>
    <name evidence="10" type="ORF">FC66_GL001192</name>
</gene>
<dbReference type="GO" id="GO:0052717">
    <property type="term" value="F:tRNA-specific adenosine-34 deaminase activity"/>
    <property type="evidence" value="ECO:0007669"/>
    <property type="project" value="UniProtKB-UniRule"/>
</dbReference>
<comment type="catalytic activity">
    <reaction evidence="7 8">
        <text>adenosine(34) in tRNA + H2O + H(+) = inosine(34) in tRNA + NH4(+)</text>
        <dbReference type="Rhea" id="RHEA:43168"/>
        <dbReference type="Rhea" id="RHEA-COMP:10373"/>
        <dbReference type="Rhea" id="RHEA-COMP:10374"/>
        <dbReference type="ChEBI" id="CHEBI:15377"/>
        <dbReference type="ChEBI" id="CHEBI:15378"/>
        <dbReference type="ChEBI" id="CHEBI:28938"/>
        <dbReference type="ChEBI" id="CHEBI:74411"/>
        <dbReference type="ChEBI" id="CHEBI:82852"/>
        <dbReference type="EC" id="3.5.4.33"/>
    </reaction>
</comment>
<dbReference type="GO" id="GO:0008270">
    <property type="term" value="F:zinc ion binding"/>
    <property type="evidence" value="ECO:0007669"/>
    <property type="project" value="UniProtKB-UniRule"/>
</dbReference>
<dbReference type="OrthoDB" id="9802676at2"/>
<feature type="binding site" evidence="8">
    <location>
        <position position="59"/>
    </location>
    <ligand>
        <name>Zn(2+)</name>
        <dbReference type="ChEBI" id="CHEBI:29105"/>
        <note>catalytic</note>
    </ligand>
</feature>
<dbReference type="InterPro" id="IPR028883">
    <property type="entry name" value="tRNA_aden_deaminase"/>
</dbReference>
<reference evidence="10 11" key="1">
    <citation type="journal article" date="2015" name="Genome Announc.">
        <title>Expanding the biotechnology potential of lactobacilli through comparative genomics of 213 strains and associated genera.</title>
        <authorList>
            <person name="Sun Z."/>
            <person name="Harris H.M."/>
            <person name="McCann A."/>
            <person name="Guo C."/>
            <person name="Argimon S."/>
            <person name="Zhang W."/>
            <person name="Yang X."/>
            <person name="Jeffery I.B."/>
            <person name="Cooney J.C."/>
            <person name="Kagawa T.F."/>
            <person name="Liu W."/>
            <person name="Song Y."/>
            <person name="Salvetti E."/>
            <person name="Wrobel A."/>
            <person name="Rasinkangas P."/>
            <person name="Parkhill J."/>
            <person name="Rea M.C."/>
            <person name="O'Sullivan O."/>
            <person name="Ritari J."/>
            <person name="Douillard F.P."/>
            <person name="Paul Ross R."/>
            <person name="Yang R."/>
            <person name="Briner A.E."/>
            <person name="Felis G.E."/>
            <person name="de Vos W.M."/>
            <person name="Barrangou R."/>
            <person name="Klaenhammer T.R."/>
            <person name="Caufield P.W."/>
            <person name="Cui Y."/>
            <person name="Zhang H."/>
            <person name="O'Toole P.W."/>
        </authorList>
    </citation>
    <scope>NUCLEOTIDE SEQUENCE [LARGE SCALE GENOMIC DNA]</scope>
    <source>
        <strain evidence="10 11">DSM 15638</strain>
    </source>
</reference>
<evidence type="ECO:0000256" key="1">
    <source>
        <dbReference type="ARBA" id="ARBA00010669"/>
    </source>
</evidence>
<evidence type="ECO:0000259" key="9">
    <source>
        <dbReference type="PROSITE" id="PS51747"/>
    </source>
</evidence>
<dbReference type="RefSeq" id="WP_057974250.1">
    <property type="nucleotide sequence ID" value="NZ_AZDI01000005.1"/>
</dbReference>
<evidence type="ECO:0000256" key="5">
    <source>
        <dbReference type="ARBA" id="ARBA00022801"/>
    </source>
</evidence>
<dbReference type="InterPro" id="IPR002125">
    <property type="entry name" value="CMP_dCMP_dom"/>
</dbReference>
<feature type="active site" description="Proton donor" evidence="8">
    <location>
        <position position="61"/>
    </location>
</feature>
<feature type="binding site" evidence="8">
    <location>
        <position position="89"/>
    </location>
    <ligand>
        <name>Zn(2+)</name>
        <dbReference type="ChEBI" id="CHEBI:29105"/>
        <note>catalytic</note>
    </ligand>
</feature>
<dbReference type="PANTHER" id="PTHR11079">
    <property type="entry name" value="CYTOSINE DEAMINASE FAMILY MEMBER"/>
    <property type="match status" value="1"/>
</dbReference>
<dbReference type="CDD" id="cd01285">
    <property type="entry name" value="nucleoside_deaminase"/>
    <property type="match status" value="1"/>
</dbReference>
<dbReference type="STRING" id="1423719.FC66_GL001192"/>
<evidence type="ECO:0000256" key="2">
    <source>
        <dbReference type="ARBA" id="ARBA00011738"/>
    </source>
</evidence>
<evidence type="ECO:0000313" key="11">
    <source>
        <dbReference type="Proteomes" id="UP000051450"/>
    </source>
</evidence>
<dbReference type="InterPro" id="IPR016192">
    <property type="entry name" value="APOBEC/CMP_deaminase_Zn-bd"/>
</dbReference>
<name>A0A0R1HGZ4_9LACO</name>
<evidence type="ECO:0000256" key="7">
    <source>
        <dbReference type="ARBA" id="ARBA00048045"/>
    </source>
</evidence>
<keyword evidence="6 8" id="KW-0862">Zinc</keyword>
<dbReference type="Gene3D" id="3.40.140.10">
    <property type="entry name" value="Cytidine Deaminase, domain 2"/>
    <property type="match status" value="1"/>
</dbReference>
<dbReference type="PROSITE" id="PS51747">
    <property type="entry name" value="CYT_DCMP_DEAMINASES_2"/>
    <property type="match status" value="1"/>
</dbReference>
<accession>A0A0R1HGZ4</accession>
<dbReference type="EC" id="3.5.4.33" evidence="8"/>
<dbReference type="EMBL" id="AZDI01000005">
    <property type="protein sequence ID" value="KRK45733.1"/>
    <property type="molecule type" value="Genomic_DNA"/>
</dbReference>
<dbReference type="Proteomes" id="UP000051450">
    <property type="component" value="Unassembled WGS sequence"/>
</dbReference>
<comment type="function">
    <text evidence="8">Catalyzes the deamination of adenosine to inosine at the wobble position 34 of tRNA(Arg2).</text>
</comment>
<dbReference type="HAMAP" id="MF_00972">
    <property type="entry name" value="tRNA_aden_deaminase"/>
    <property type="match status" value="1"/>
</dbReference>
<dbReference type="NCBIfam" id="NF008113">
    <property type="entry name" value="PRK10860.1"/>
    <property type="match status" value="1"/>
</dbReference>
<dbReference type="PROSITE" id="PS00903">
    <property type="entry name" value="CYT_DCMP_DEAMINASES_1"/>
    <property type="match status" value="1"/>
</dbReference>
<feature type="binding site" evidence="8">
    <location>
        <position position="92"/>
    </location>
    <ligand>
        <name>Zn(2+)</name>
        <dbReference type="ChEBI" id="CHEBI:29105"/>
        <note>catalytic</note>
    </ligand>
</feature>
<comment type="caution">
    <text evidence="10">The sequence shown here is derived from an EMBL/GenBank/DDBJ whole genome shotgun (WGS) entry which is preliminary data.</text>
</comment>
<keyword evidence="3 8" id="KW-0819">tRNA processing</keyword>
<keyword evidence="11" id="KW-1185">Reference proteome</keyword>
<evidence type="ECO:0000256" key="6">
    <source>
        <dbReference type="ARBA" id="ARBA00022833"/>
    </source>
</evidence>
<dbReference type="AlphaFoldDB" id="A0A0R1HGZ4"/>
<dbReference type="FunFam" id="3.40.140.10:FF:000005">
    <property type="entry name" value="tRNA-specific adenosine deaminase"/>
    <property type="match status" value="1"/>
</dbReference>
<protein>
    <recommendedName>
        <fullName evidence="8">tRNA-specific adenosine deaminase</fullName>
        <ecNumber evidence="8">3.5.4.33</ecNumber>
    </recommendedName>
</protein>
<proteinExistence type="inferred from homology"/>